<evidence type="ECO:0000256" key="5">
    <source>
        <dbReference type="ARBA" id="ARBA00023136"/>
    </source>
</evidence>
<evidence type="ECO:0000313" key="10">
    <source>
        <dbReference type="EMBL" id="MTD18519.1"/>
    </source>
</evidence>
<keyword evidence="2" id="KW-1003">Cell membrane</keyword>
<protein>
    <submittedName>
        <fullName evidence="10">TIGR01666 family membrane protein</fullName>
    </submittedName>
</protein>
<keyword evidence="4 7" id="KW-1133">Transmembrane helix</keyword>
<keyword evidence="5 7" id="KW-0472">Membrane</keyword>
<comment type="subcellular location">
    <subcellularLocation>
        <location evidence="1">Cell membrane</location>
        <topology evidence="1">Multi-pass membrane protein</topology>
    </subcellularLocation>
</comment>
<sequence>MSSTSFKQSMRRLWALDKFSYSVRVFIALTGSMALCWYQDEMTLLIPLFLGIIASALAETDDSWQGRLNALAVTLVCFSIAALSVELLFPYPWIFAIALALASFGLTMLGALGERYGAIASATLILSVYTMIGVDQRGGAVTDFWHEPLLLVAGAAWYGALSVLWQVLFSNQPVQQSLARLFRELGRYLKLKSSLFEPIRQLDVEARRLELAQQNGRVVAALNAAKEIILHRVGNGRPGSKVSRYLKLYFLAQDIHERASSSHYPYNALAEAFFHSDVLFRCQRLLRQQGKACQVLAESIQLRQPFVYDDSFAEALGDLNASLEHLRIQSNPAWRGLLRSLRALAANLSTLDHLLSDASNPDRLADATDSNLLDRSPRNVKEMWTRLRTQLTPTSLLFRHALRLSLALSIGYYMVHLIHPSQGYWIILTTLFVCQPNYGATRRKLGQRIIGTAIGLTVAWALFDLFPNPLVQSMFAIAAGLVFFINRTTRYTLATAAITLMVLFCFNQVGDGYGLFLPRLFDTLLGSLIAGLAVFLFLPDWQGRRLNKVLANTLTCNSIYLRQIMQQYAAGKSDDLAYRLARRNAHNADAALSTTLANMLMEPGHFRKEADVGFRFLVLSHTLLSYLSGLGAHRETQLPAEVREHLIEGAGRTLAVSIDEIAAGLANKTPIAIQSDAEEALAVELEQMPDETDEAQRLVQTQLALICRQLGPLRTLAAYLIKDTSAA</sequence>
<dbReference type="PANTHER" id="PTHR30509">
    <property type="entry name" value="P-HYDROXYBENZOIC ACID EFFLUX PUMP SUBUNIT-RELATED"/>
    <property type="match status" value="1"/>
</dbReference>
<organism evidence="10 11">
    <name type="scientific">Pseudomonas karstica</name>
    <dbReference type="NCBI Taxonomy" id="1055468"/>
    <lineage>
        <taxon>Bacteria</taxon>
        <taxon>Pseudomonadati</taxon>
        <taxon>Pseudomonadota</taxon>
        <taxon>Gammaproteobacteria</taxon>
        <taxon>Pseudomonadales</taxon>
        <taxon>Pseudomonadaceae</taxon>
        <taxon>Pseudomonas</taxon>
    </lineage>
</organism>
<dbReference type="InterPro" id="IPR049453">
    <property type="entry name" value="Memb_transporter_dom"/>
</dbReference>
<dbReference type="AlphaFoldDB" id="A0A7X2RQY0"/>
<feature type="transmembrane region" description="Helical" evidence="7">
    <location>
        <begin position="516"/>
        <end position="538"/>
    </location>
</feature>
<feature type="transmembrane region" description="Helical" evidence="7">
    <location>
        <begin position="149"/>
        <end position="169"/>
    </location>
</feature>
<feature type="transmembrane region" description="Helical" evidence="7">
    <location>
        <begin position="44"/>
        <end position="61"/>
    </location>
</feature>
<dbReference type="OrthoDB" id="8670769at2"/>
<dbReference type="NCBIfam" id="TIGR01667">
    <property type="entry name" value="YCCS_YHFK"/>
    <property type="match status" value="1"/>
</dbReference>
<evidence type="ECO:0000256" key="1">
    <source>
        <dbReference type="ARBA" id="ARBA00004651"/>
    </source>
</evidence>
<comment type="similarity">
    <text evidence="6">Belongs to the YccS/YhfK family.</text>
</comment>
<evidence type="ECO:0000259" key="9">
    <source>
        <dbReference type="Pfam" id="PF13515"/>
    </source>
</evidence>
<feature type="transmembrane region" description="Helical" evidence="7">
    <location>
        <begin position="469"/>
        <end position="486"/>
    </location>
</feature>
<gene>
    <name evidence="10" type="primary">yccS</name>
    <name evidence="10" type="ORF">GIR22_05070</name>
</gene>
<dbReference type="PANTHER" id="PTHR30509:SF8">
    <property type="entry name" value="INNER MEMBRANE PROTEIN YCCS"/>
    <property type="match status" value="1"/>
</dbReference>
<proteinExistence type="inferred from homology"/>
<evidence type="ECO:0000256" key="3">
    <source>
        <dbReference type="ARBA" id="ARBA00022692"/>
    </source>
</evidence>
<accession>A0A7X2RQY0</accession>
<dbReference type="InterPro" id="IPR010020">
    <property type="entry name" value="Integral_membrane_YCCS_YHJK"/>
</dbReference>
<feature type="transmembrane region" description="Helical" evidence="7">
    <location>
        <begin position="421"/>
        <end position="438"/>
    </location>
</feature>
<feature type="transmembrane region" description="Helical" evidence="7">
    <location>
        <begin position="396"/>
        <end position="415"/>
    </location>
</feature>
<evidence type="ECO:0000256" key="4">
    <source>
        <dbReference type="ARBA" id="ARBA00022989"/>
    </source>
</evidence>
<dbReference type="RefSeq" id="WP_154742255.1">
    <property type="nucleotide sequence ID" value="NZ_JBHSTG010000015.1"/>
</dbReference>
<feature type="transmembrane region" description="Helical" evidence="7">
    <location>
        <begin position="493"/>
        <end position="510"/>
    </location>
</feature>
<evidence type="ECO:0000256" key="7">
    <source>
        <dbReference type="SAM" id="Phobius"/>
    </source>
</evidence>
<evidence type="ECO:0000259" key="8">
    <source>
        <dbReference type="Pfam" id="PF12805"/>
    </source>
</evidence>
<feature type="transmembrane region" description="Helical" evidence="7">
    <location>
        <begin position="21"/>
        <end position="38"/>
    </location>
</feature>
<dbReference type="NCBIfam" id="TIGR01666">
    <property type="entry name" value="YCCS"/>
    <property type="match status" value="1"/>
</dbReference>
<feature type="transmembrane region" description="Helical" evidence="7">
    <location>
        <begin position="91"/>
        <end position="109"/>
    </location>
</feature>
<evidence type="ECO:0000256" key="2">
    <source>
        <dbReference type="ARBA" id="ARBA00022475"/>
    </source>
</evidence>
<feature type="transmembrane region" description="Helical" evidence="7">
    <location>
        <begin position="445"/>
        <end position="463"/>
    </location>
</feature>
<keyword evidence="11" id="KW-1185">Reference proteome</keyword>
<dbReference type="Pfam" id="PF13515">
    <property type="entry name" value="FUSC_2"/>
    <property type="match status" value="1"/>
</dbReference>
<comment type="caution">
    <text evidence="10">The sequence shown here is derived from an EMBL/GenBank/DDBJ whole genome shotgun (WGS) entry which is preliminary data.</text>
</comment>
<reference evidence="10 11" key="1">
    <citation type="submission" date="2019-11" db="EMBL/GenBank/DDBJ databases">
        <title>Pseudmonas karstica sp. nov. and Pseudomonas spelaei sp. nov. from caves.</title>
        <authorList>
            <person name="Zeman M."/>
        </authorList>
    </citation>
    <scope>NUCLEOTIDE SEQUENCE [LARGE SCALE GENOMIC DNA]</scope>
    <source>
        <strain evidence="10 11">CCM 7891</strain>
    </source>
</reference>
<dbReference type="InterPro" id="IPR032692">
    <property type="entry name" value="YccS_N"/>
</dbReference>
<dbReference type="InterPro" id="IPR010019">
    <property type="entry name" value="Integral_membrane_YccS"/>
</dbReference>
<dbReference type="GO" id="GO:0005886">
    <property type="term" value="C:plasma membrane"/>
    <property type="evidence" value="ECO:0007669"/>
    <property type="project" value="UniProtKB-SubCell"/>
</dbReference>
<evidence type="ECO:0000313" key="11">
    <source>
        <dbReference type="Proteomes" id="UP000431485"/>
    </source>
</evidence>
<feature type="domain" description="Integral membrane bound transporter" evidence="9">
    <location>
        <begin position="412"/>
        <end position="530"/>
    </location>
</feature>
<keyword evidence="3 7" id="KW-0812">Transmembrane</keyword>
<evidence type="ECO:0000256" key="6">
    <source>
        <dbReference type="ARBA" id="ARBA00043993"/>
    </source>
</evidence>
<dbReference type="Pfam" id="PF12805">
    <property type="entry name" value="FUSC-like"/>
    <property type="match status" value="1"/>
</dbReference>
<name>A0A7X2RQY0_9PSED</name>
<feature type="transmembrane region" description="Helical" evidence="7">
    <location>
        <begin position="68"/>
        <end position="85"/>
    </location>
</feature>
<dbReference type="Proteomes" id="UP000431485">
    <property type="component" value="Unassembled WGS sequence"/>
</dbReference>
<dbReference type="EMBL" id="WLYI01000004">
    <property type="protein sequence ID" value="MTD18519.1"/>
    <property type="molecule type" value="Genomic_DNA"/>
</dbReference>
<feature type="transmembrane region" description="Helical" evidence="7">
    <location>
        <begin position="116"/>
        <end position="134"/>
    </location>
</feature>
<feature type="domain" description="Integral membrane protein YccS N-terminal" evidence="8">
    <location>
        <begin position="71"/>
        <end position="355"/>
    </location>
</feature>